<dbReference type="HAMAP" id="MF_00822">
    <property type="entry name" value="UreE"/>
    <property type="match status" value="1"/>
</dbReference>
<reference evidence="9" key="1">
    <citation type="submission" date="2016-10" db="EMBL/GenBank/DDBJ databases">
        <authorList>
            <person name="Varghese N."/>
            <person name="Submissions S."/>
        </authorList>
    </citation>
    <scope>NUCLEOTIDE SEQUENCE [LARGE SCALE GENOMIC DNA]</scope>
    <source>
        <strain evidence="9">DSM 1565</strain>
    </source>
</reference>
<dbReference type="PIRSF" id="PIRSF036402">
    <property type="entry name" value="Ureas_acces_UreE"/>
    <property type="match status" value="1"/>
</dbReference>
<keyword evidence="4 5" id="KW-0143">Chaperone</keyword>
<evidence type="ECO:0000256" key="2">
    <source>
        <dbReference type="ARBA" id="ARBA00022490"/>
    </source>
</evidence>
<protein>
    <recommendedName>
        <fullName evidence="5">Urease accessory protein UreE</fullName>
    </recommendedName>
</protein>
<dbReference type="InterPro" id="IPR007864">
    <property type="entry name" value="UreE_C_dom"/>
</dbReference>
<evidence type="ECO:0000313" key="9">
    <source>
        <dbReference type="Proteomes" id="UP000199423"/>
    </source>
</evidence>
<dbReference type="EMBL" id="FPCH01000002">
    <property type="protein sequence ID" value="SFV34356.1"/>
    <property type="molecule type" value="Genomic_DNA"/>
</dbReference>
<evidence type="ECO:0000256" key="3">
    <source>
        <dbReference type="ARBA" id="ARBA00022596"/>
    </source>
</evidence>
<feature type="region of interest" description="Disordered" evidence="6">
    <location>
        <begin position="176"/>
        <end position="211"/>
    </location>
</feature>
<organism evidence="8 9">
    <name type="scientific">Hyphomicrobium facile</name>
    <dbReference type="NCBI Taxonomy" id="51670"/>
    <lineage>
        <taxon>Bacteria</taxon>
        <taxon>Pseudomonadati</taxon>
        <taxon>Pseudomonadota</taxon>
        <taxon>Alphaproteobacteria</taxon>
        <taxon>Hyphomicrobiales</taxon>
        <taxon>Hyphomicrobiaceae</taxon>
        <taxon>Hyphomicrobium</taxon>
    </lineage>
</organism>
<evidence type="ECO:0000259" key="7">
    <source>
        <dbReference type="SMART" id="SM00988"/>
    </source>
</evidence>
<dbReference type="InterPro" id="IPR036118">
    <property type="entry name" value="UreE_N_sf"/>
</dbReference>
<dbReference type="InterPro" id="IPR004029">
    <property type="entry name" value="UreE_N"/>
</dbReference>
<dbReference type="GO" id="GO:0006457">
    <property type="term" value="P:protein folding"/>
    <property type="evidence" value="ECO:0007669"/>
    <property type="project" value="InterPro"/>
</dbReference>
<dbReference type="GO" id="GO:0051082">
    <property type="term" value="F:unfolded protein binding"/>
    <property type="evidence" value="ECO:0007669"/>
    <property type="project" value="UniProtKB-UniRule"/>
</dbReference>
<feature type="domain" description="UreE urease accessory N-terminal" evidence="7">
    <location>
        <begin position="10"/>
        <end position="76"/>
    </location>
</feature>
<evidence type="ECO:0000313" key="8">
    <source>
        <dbReference type="EMBL" id="SFV34356.1"/>
    </source>
</evidence>
<evidence type="ECO:0000256" key="1">
    <source>
        <dbReference type="ARBA" id="ARBA00004496"/>
    </source>
</evidence>
<dbReference type="AlphaFoldDB" id="A0A1I7NIF9"/>
<dbReference type="OrthoDB" id="3394858at2"/>
<sequence length="211" mass="23838">MIIIEGIVGNSGEPDWASRLEGARVDWLVLDQWEAQKSRLRKSTENDVELALSLDRNTHLHDGDILLWNERDHEAIIARINLKEVMVIDLTAIMEQPTETALRTMFELGHALGNQHWPAVVKSSRVFVPLTVDRKVMASVMKTHALPGIRYEFMPGAEVIPYMAPHEARRLFGGATEASHSHGPDSHSHEHEVNHHDGHDDTHEQPHVHGH</sequence>
<evidence type="ECO:0000256" key="4">
    <source>
        <dbReference type="ARBA" id="ARBA00023186"/>
    </source>
</evidence>
<dbReference type="Proteomes" id="UP000199423">
    <property type="component" value="Unassembled WGS sequence"/>
</dbReference>
<dbReference type="Gene3D" id="2.60.260.20">
    <property type="entry name" value="Urease metallochaperone UreE, N-terminal domain"/>
    <property type="match status" value="1"/>
</dbReference>
<comment type="function">
    <text evidence="5">Involved in urease metallocenter assembly. Binds nickel. Probably functions as a nickel donor during metallocenter assembly.</text>
</comment>
<evidence type="ECO:0000256" key="5">
    <source>
        <dbReference type="HAMAP-Rule" id="MF_00822"/>
    </source>
</evidence>
<dbReference type="Pfam" id="PF02814">
    <property type="entry name" value="UreE_N"/>
    <property type="match status" value="1"/>
</dbReference>
<accession>A0A1I7NIF9</accession>
<dbReference type="GO" id="GO:0019627">
    <property type="term" value="P:urea metabolic process"/>
    <property type="evidence" value="ECO:0007669"/>
    <property type="project" value="InterPro"/>
</dbReference>
<dbReference type="SUPFAM" id="SSF69287">
    <property type="entry name" value="Urease metallochaperone UreE, N-terminal domain"/>
    <property type="match status" value="1"/>
</dbReference>
<keyword evidence="3 5" id="KW-0533">Nickel</keyword>
<dbReference type="InterPro" id="IPR012406">
    <property type="entry name" value="UreE"/>
</dbReference>
<name>A0A1I7NIF9_9HYPH</name>
<dbReference type="STRING" id="51670.SAMN04488557_2298"/>
<evidence type="ECO:0000256" key="6">
    <source>
        <dbReference type="SAM" id="MobiDB-lite"/>
    </source>
</evidence>
<gene>
    <name evidence="5" type="primary">ureE</name>
    <name evidence="8" type="ORF">SAMN04488557_2298</name>
</gene>
<dbReference type="GO" id="GO:0016151">
    <property type="term" value="F:nickel cation binding"/>
    <property type="evidence" value="ECO:0007669"/>
    <property type="project" value="UniProtKB-UniRule"/>
</dbReference>
<proteinExistence type="inferred from homology"/>
<comment type="similarity">
    <text evidence="5">Belongs to the UreE family.</text>
</comment>
<dbReference type="CDD" id="cd00571">
    <property type="entry name" value="UreE"/>
    <property type="match status" value="1"/>
</dbReference>
<keyword evidence="9" id="KW-1185">Reference proteome</keyword>
<dbReference type="GO" id="GO:0005737">
    <property type="term" value="C:cytoplasm"/>
    <property type="evidence" value="ECO:0007669"/>
    <property type="project" value="UniProtKB-SubCell"/>
</dbReference>
<feature type="compositionally biased region" description="Basic and acidic residues" evidence="6">
    <location>
        <begin position="179"/>
        <end position="211"/>
    </location>
</feature>
<dbReference type="Pfam" id="PF05194">
    <property type="entry name" value="UreE_C"/>
    <property type="match status" value="1"/>
</dbReference>
<comment type="subcellular location">
    <subcellularLocation>
        <location evidence="1 5">Cytoplasm</location>
    </subcellularLocation>
</comment>
<dbReference type="SMART" id="SM00988">
    <property type="entry name" value="UreE_N"/>
    <property type="match status" value="1"/>
</dbReference>
<keyword evidence="2 5" id="KW-0963">Cytoplasm</keyword>
<dbReference type="GO" id="GO:0065003">
    <property type="term" value="P:protein-containing complex assembly"/>
    <property type="evidence" value="ECO:0007669"/>
    <property type="project" value="InterPro"/>
</dbReference>
<dbReference type="RefSeq" id="WP_092867796.1">
    <property type="nucleotide sequence ID" value="NZ_FPCH01000002.1"/>
</dbReference>